<dbReference type="NCBIfam" id="TIGR01016">
    <property type="entry name" value="sucCoAbeta"/>
    <property type="match status" value="1"/>
</dbReference>
<dbReference type="Gene3D" id="3.40.50.261">
    <property type="entry name" value="Succinyl-CoA synthetase domains"/>
    <property type="match status" value="1"/>
</dbReference>
<evidence type="ECO:0000256" key="4">
    <source>
        <dbReference type="ARBA" id="ARBA00022723"/>
    </source>
</evidence>
<dbReference type="GO" id="GO:0000287">
    <property type="term" value="F:magnesium ion binding"/>
    <property type="evidence" value="ECO:0007669"/>
    <property type="project" value="UniProtKB-UniRule"/>
</dbReference>
<dbReference type="Gene3D" id="3.30.470.20">
    <property type="entry name" value="ATP-grasp fold, B domain"/>
    <property type="match status" value="1"/>
</dbReference>
<organism evidence="12">
    <name type="scientific">Mesorhizobium sp. WSM2240</name>
    <dbReference type="NCBI Taxonomy" id="3228851"/>
    <lineage>
        <taxon>Bacteria</taxon>
        <taxon>Pseudomonadati</taxon>
        <taxon>Pseudomonadota</taxon>
        <taxon>Alphaproteobacteria</taxon>
        <taxon>Hyphomicrobiales</taxon>
        <taxon>Phyllobacteriaceae</taxon>
        <taxon>Mesorhizobium</taxon>
    </lineage>
</organism>
<dbReference type="GO" id="GO:0042709">
    <property type="term" value="C:succinate-CoA ligase complex"/>
    <property type="evidence" value="ECO:0007669"/>
    <property type="project" value="TreeGrafter"/>
</dbReference>
<feature type="binding site" evidence="10">
    <location>
        <position position="264"/>
    </location>
    <ligand>
        <name>substrate</name>
        <note>ligand shared with subunit alpha</note>
    </ligand>
</feature>
<keyword evidence="6 10" id="KW-0067">ATP-binding</keyword>
<comment type="catalytic activity">
    <reaction evidence="10">
        <text>GTP + succinate + CoA = succinyl-CoA + GDP + phosphate</text>
        <dbReference type="Rhea" id="RHEA:22120"/>
        <dbReference type="ChEBI" id="CHEBI:30031"/>
        <dbReference type="ChEBI" id="CHEBI:37565"/>
        <dbReference type="ChEBI" id="CHEBI:43474"/>
        <dbReference type="ChEBI" id="CHEBI:57287"/>
        <dbReference type="ChEBI" id="CHEBI:57292"/>
        <dbReference type="ChEBI" id="CHEBI:58189"/>
    </reaction>
</comment>
<dbReference type="Gene3D" id="3.30.1490.20">
    <property type="entry name" value="ATP-grasp fold, A domain"/>
    <property type="match status" value="1"/>
</dbReference>
<comment type="pathway">
    <text evidence="10">Carbohydrate metabolism; tricarboxylic acid cycle; succinate from succinyl-CoA (ligase route): step 1/1.</text>
</comment>
<dbReference type="InterPro" id="IPR005809">
    <property type="entry name" value="Succ_CoA_ligase-like_bsu"/>
</dbReference>
<dbReference type="InterPro" id="IPR013815">
    <property type="entry name" value="ATP_grasp_subdomain_1"/>
</dbReference>
<reference evidence="12" key="1">
    <citation type="submission" date="2024-06" db="EMBL/GenBank/DDBJ databases">
        <title>Mesorhizobium karijinii sp. nov., a symbiont of the iconic Swainsona formosa from arid Australia.</title>
        <authorList>
            <person name="Hill Y.J."/>
            <person name="Watkin E.L.J."/>
            <person name="O'Hara G.W."/>
            <person name="Terpolilli J."/>
            <person name="Tye M.L."/>
            <person name="Kohlmeier M.G."/>
        </authorList>
    </citation>
    <scope>NUCLEOTIDE SEQUENCE</scope>
    <source>
        <strain evidence="12">WSM2240</strain>
    </source>
</reference>
<feature type="binding site" evidence="10">
    <location>
        <position position="102"/>
    </location>
    <ligand>
        <name>ATP</name>
        <dbReference type="ChEBI" id="CHEBI:30616"/>
    </ligand>
</feature>
<keyword evidence="5 10" id="KW-0547">Nucleotide-binding</keyword>
<evidence type="ECO:0000256" key="10">
    <source>
        <dbReference type="HAMAP-Rule" id="MF_00558"/>
    </source>
</evidence>
<sequence length="394" mass="42519">MDIHEYQAKELLSRYSVQIPRGGLAYSPEQATYRASEIGGGKWVVKAQIHSGARGKAGGIRICTTDNEVSEAAEAMLGRKLVTNQTGPKGKLVSRLYIEETIDIRQEIYLGIVLDRKSERVMIVASASGGMEIEEIAEKQPDSIIRAIVDPGAGMQQFQAREIAFGLGLENSLIGRAVDALLGCYRVFRDFDASMLEINPLVVTRDGNLIALDAKMSFDENALFRRAEISELRDKSQEDPRETFASDRGLSYVGLDGNIGCIINGAGLAMATMDMIKIAGGEPANFLDIGGGASPERVAKAFRAVLADKNIATILVNIFAGINRCDWVAEGVVKAIREVGVDVPLVVRLAGTNVEEGRRILAESGEKVIVADTLAEAADKAVEAMRAFSKSKKN</sequence>
<dbReference type="PIRSF" id="PIRSF001554">
    <property type="entry name" value="SucCS_beta"/>
    <property type="match status" value="1"/>
</dbReference>
<keyword evidence="7 10" id="KW-0460">Magnesium</keyword>
<dbReference type="PROSITE" id="PS50975">
    <property type="entry name" value="ATP_GRASP"/>
    <property type="match status" value="1"/>
</dbReference>
<dbReference type="SUPFAM" id="SSF52210">
    <property type="entry name" value="Succinyl-CoA synthetase domains"/>
    <property type="match status" value="1"/>
</dbReference>
<keyword evidence="4 10" id="KW-0479">Metal-binding</keyword>
<dbReference type="InterPro" id="IPR013650">
    <property type="entry name" value="ATP-grasp_succ-CoA_synth-type"/>
</dbReference>
<dbReference type="NCBIfam" id="NF010647">
    <property type="entry name" value="PRK14046.1"/>
    <property type="match status" value="1"/>
</dbReference>
<dbReference type="SUPFAM" id="SSF56059">
    <property type="entry name" value="Glutathione synthetase ATP-binding domain-like"/>
    <property type="match status" value="1"/>
</dbReference>
<comment type="caution">
    <text evidence="10">Lacks conserved residue(s) required for the propagation of feature annotation.</text>
</comment>
<evidence type="ECO:0000259" key="11">
    <source>
        <dbReference type="PROSITE" id="PS50975"/>
    </source>
</evidence>
<comment type="cofactor">
    <cofactor evidence="10">
        <name>Mg(2+)</name>
        <dbReference type="ChEBI" id="CHEBI:18420"/>
    </cofactor>
    <text evidence="10">Binds 1 Mg(2+) ion per subunit.</text>
</comment>
<evidence type="ECO:0000256" key="9">
    <source>
        <dbReference type="ARBA" id="ARBA00060690"/>
    </source>
</evidence>
<feature type="binding site" evidence="10">
    <location>
        <position position="46"/>
    </location>
    <ligand>
        <name>ATP</name>
        <dbReference type="ChEBI" id="CHEBI:30616"/>
    </ligand>
</feature>
<comment type="catalytic activity">
    <reaction evidence="10">
        <text>succinate + ATP + CoA = succinyl-CoA + ADP + phosphate</text>
        <dbReference type="Rhea" id="RHEA:17661"/>
        <dbReference type="ChEBI" id="CHEBI:30031"/>
        <dbReference type="ChEBI" id="CHEBI:30616"/>
        <dbReference type="ChEBI" id="CHEBI:43474"/>
        <dbReference type="ChEBI" id="CHEBI:57287"/>
        <dbReference type="ChEBI" id="CHEBI:57292"/>
        <dbReference type="ChEBI" id="CHEBI:456216"/>
        <dbReference type="EC" id="6.2.1.5"/>
    </reaction>
</comment>
<dbReference type="InterPro" id="IPR011761">
    <property type="entry name" value="ATP-grasp"/>
</dbReference>
<comment type="catalytic activity">
    <reaction evidence="8">
        <text>(S)-malate + ATP + CoA = (S)-malyl-CoA + ADP + phosphate</text>
        <dbReference type="Rhea" id="RHEA:26193"/>
        <dbReference type="ChEBI" id="CHEBI:15589"/>
        <dbReference type="ChEBI" id="CHEBI:30616"/>
        <dbReference type="ChEBI" id="CHEBI:43474"/>
        <dbReference type="ChEBI" id="CHEBI:57287"/>
        <dbReference type="ChEBI" id="CHEBI:57317"/>
        <dbReference type="ChEBI" id="CHEBI:456216"/>
        <dbReference type="EC" id="6.2.1.9"/>
    </reaction>
</comment>
<evidence type="ECO:0000256" key="2">
    <source>
        <dbReference type="ARBA" id="ARBA00022532"/>
    </source>
</evidence>
<dbReference type="InterPro" id="IPR017866">
    <property type="entry name" value="Succ-CoA_synthase_bsu_CS"/>
</dbReference>
<dbReference type="NCBIfam" id="NF001913">
    <property type="entry name" value="PRK00696.1"/>
    <property type="match status" value="1"/>
</dbReference>
<name>A0AAU8CQH4_9HYPH</name>
<comment type="similarity">
    <text evidence="1 10">Belongs to the succinate/malate CoA ligase beta subunit family.</text>
</comment>
<protein>
    <recommendedName>
        <fullName evidence="10">Succinate--CoA ligase [ADP-forming] subunit beta</fullName>
        <ecNumber evidence="10">6.2.1.5</ecNumber>
    </recommendedName>
    <alternativeName>
        <fullName evidence="10">Succinyl-CoA synthetase subunit beta</fullName>
        <shortName evidence="10">SCS-beta</shortName>
    </alternativeName>
</protein>
<dbReference type="AlphaFoldDB" id="A0AAU8CQH4"/>
<evidence type="ECO:0000256" key="6">
    <source>
        <dbReference type="ARBA" id="ARBA00022840"/>
    </source>
</evidence>
<dbReference type="FunFam" id="3.30.470.20:FF:000002">
    <property type="entry name" value="Succinate--CoA ligase [ADP-forming] subunit beta"/>
    <property type="match status" value="1"/>
</dbReference>
<dbReference type="EC" id="6.2.1.5" evidence="10"/>
<evidence type="ECO:0000256" key="7">
    <source>
        <dbReference type="ARBA" id="ARBA00022842"/>
    </source>
</evidence>
<keyword evidence="2 10" id="KW-0816">Tricarboxylic acid cycle</keyword>
<comment type="pathway">
    <text evidence="9">One-carbon metabolism; formaldehyde assimilation via serine pathway.</text>
</comment>
<feature type="binding site" evidence="10">
    <location>
        <position position="107"/>
    </location>
    <ligand>
        <name>ATP</name>
        <dbReference type="ChEBI" id="CHEBI:30616"/>
    </ligand>
</feature>
<comment type="subunit">
    <text evidence="10">Heterotetramer of two alpha and two beta subunits.</text>
</comment>
<feature type="binding site" evidence="10">
    <location>
        <position position="99"/>
    </location>
    <ligand>
        <name>ATP</name>
        <dbReference type="ChEBI" id="CHEBI:30616"/>
    </ligand>
</feature>
<proteinExistence type="inferred from homology"/>
<dbReference type="FunFam" id="3.30.1490.20:FF:000002">
    <property type="entry name" value="Succinate--CoA ligase [ADP-forming] subunit beta"/>
    <property type="match status" value="1"/>
</dbReference>
<dbReference type="GO" id="GO:0005524">
    <property type="term" value="F:ATP binding"/>
    <property type="evidence" value="ECO:0007669"/>
    <property type="project" value="UniProtKB-UniRule"/>
</dbReference>
<evidence type="ECO:0000256" key="1">
    <source>
        <dbReference type="ARBA" id="ARBA00009182"/>
    </source>
</evidence>
<gene>
    <name evidence="10" type="primary">sucC</name>
    <name evidence="12" type="ORF">ABVK50_00680</name>
</gene>
<feature type="domain" description="ATP-grasp" evidence="11">
    <location>
        <begin position="9"/>
        <end position="229"/>
    </location>
</feature>
<dbReference type="GO" id="GO:0050074">
    <property type="term" value="F:malate-CoA ligase activity"/>
    <property type="evidence" value="ECO:0007669"/>
    <property type="project" value="UniProtKB-EC"/>
</dbReference>
<feature type="binding site" evidence="10">
    <location>
        <position position="199"/>
    </location>
    <ligand>
        <name>Mg(2+)</name>
        <dbReference type="ChEBI" id="CHEBI:18420"/>
    </ligand>
</feature>
<comment type="function">
    <text evidence="10">Succinyl-CoA synthetase functions in the citric acid cycle (TCA), coupling the hydrolysis of succinyl-CoA to the synthesis of either ATP or GTP and thus represents the only step of substrate-level phosphorylation in the TCA. The beta subunit provides nucleotide specificity of the enzyme and binds the substrate succinate, while the binding sites for coenzyme A and phosphate are found in the alpha subunit.</text>
</comment>
<dbReference type="FunFam" id="3.40.50.261:FF:000001">
    <property type="entry name" value="Succinate--CoA ligase [ADP-forming] subunit beta"/>
    <property type="match status" value="1"/>
</dbReference>
<keyword evidence="3 10" id="KW-0436">Ligase</keyword>
<dbReference type="GO" id="GO:0005829">
    <property type="term" value="C:cytosol"/>
    <property type="evidence" value="ECO:0007669"/>
    <property type="project" value="TreeGrafter"/>
</dbReference>
<dbReference type="HAMAP" id="MF_00558">
    <property type="entry name" value="Succ_CoA_beta"/>
    <property type="match status" value="1"/>
</dbReference>
<dbReference type="RefSeq" id="WP_353643277.1">
    <property type="nucleotide sequence ID" value="NZ_CP159253.1"/>
</dbReference>
<dbReference type="PANTHER" id="PTHR11815">
    <property type="entry name" value="SUCCINYL-COA SYNTHETASE BETA CHAIN"/>
    <property type="match status" value="1"/>
</dbReference>
<dbReference type="PROSITE" id="PS01217">
    <property type="entry name" value="SUCCINYL_COA_LIG_3"/>
    <property type="match status" value="1"/>
</dbReference>
<evidence type="ECO:0000256" key="8">
    <source>
        <dbReference type="ARBA" id="ARBA00052241"/>
    </source>
</evidence>
<dbReference type="GO" id="GO:0006099">
    <property type="term" value="P:tricarboxylic acid cycle"/>
    <property type="evidence" value="ECO:0007669"/>
    <property type="project" value="UniProtKB-UniRule"/>
</dbReference>
<feature type="binding site" evidence="10">
    <location>
        <position position="213"/>
    </location>
    <ligand>
        <name>Mg(2+)</name>
        <dbReference type="ChEBI" id="CHEBI:18420"/>
    </ligand>
</feature>
<evidence type="ECO:0000313" key="12">
    <source>
        <dbReference type="EMBL" id="XCG49188.1"/>
    </source>
</evidence>
<dbReference type="PANTHER" id="PTHR11815:SF10">
    <property type="entry name" value="SUCCINATE--COA LIGASE [GDP-FORMING] SUBUNIT BETA, MITOCHONDRIAL"/>
    <property type="match status" value="1"/>
</dbReference>
<dbReference type="InterPro" id="IPR016102">
    <property type="entry name" value="Succinyl-CoA_synth-like"/>
</dbReference>
<dbReference type="InterPro" id="IPR005811">
    <property type="entry name" value="SUCC_ACL_C"/>
</dbReference>
<evidence type="ECO:0000256" key="5">
    <source>
        <dbReference type="ARBA" id="ARBA00022741"/>
    </source>
</evidence>
<dbReference type="GO" id="GO:0004775">
    <property type="term" value="F:succinate-CoA ligase (ADP-forming) activity"/>
    <property type="evidence" value="ECO:0007669"/>
    <property type="project" value="UniProtKB-UniRule"/>
</dbReference>
<dbReference type="Pfam" id="PF00549">
    <property type="entry name" value="Ligase_CoA"/>
    <property type="match status" value="1"/>
</dbReference>
<dbReference type="EMBL" id="CP159253">
    <property type="protein sequence ID" value="XCG49188.1"/>
    <property type="molecule type" value="Genomic_DNA"/>
</dbReference>
<dbReference type="GO" id="GO:0006104">
    <property type="term" value="P:succinyl-CoA metabolic process"/>
    <property type="evidence" value="ECO:0007669"/>
    <property type="project" value="TreeGrafter"/>
</dbReference>
<evidence type="ECO:0000256" key="3">
    <source>
        <dbReference type="ARBA" id="ARBA00022598"/>
    </source>
</evidence>
<dbReference type="Pfam" id="PF08442">
    <property type="entry name" value="ATP-grasp_2"/>
    <property type="match status" value="1"/>
</dbReference>
<accession>A0AAU8CQH4</accession>